<evidence type="ECO:0000313" key="5">
    <source>
        <dbReference type="EMBL" id="KAF0716175.1"/>
    </source>
</evidence>
<dbReference type="Gene3D" id="1.10.3860.10">
    <property type="entry name" value="Sodium:dicarboxylate symporter"/>
    <property type="match status" value="1"/>
</dbReference>
<dbReference type="EMBL" id="VJMH01000448">
    <property type="protein sequence ID" value="KAF0716175.1"/>
    <property type="molecule type" value="Genomic_DNA"/>
</dbReference>
<keyword evidence="2" id="KW-1133">Transmembrane helix</keyword>
<keyword evidence="1" id="KW-0812">Transmembrane</keyword>
<dbReference type="EMBL" id="CAADRA010000448">
    <property type="protein sequence ID" value="VFT80172.1"/>
    <property type="molecule type" value="Genomic_DNA"/>
</dbReference>
<evidence type="ECO:0000256" key="1">
    <source>
        <dbReference type="ARBA" id="ARBA00022692"/>
    </source>
</evidence>
<evidence type="ECO:0000313" key="8">
    <source>
        <dbReference type="Proteomes" id="UP000332933"/>
    </source>
</evidence>
<dbReference type="EMBL" id="CAADRA010001177">
    <property type="protein sequence ID" value="VFT81740.1"/>
    <property type="molecule type" value="Genomic_DNA"/>
</dbReference>
<accession>A0A485KD25</accession>
<organism evidence="6 8">
    <name type="scientific">Aphanomyces stellatus</name>
    <dbReference type="NCBI Taxonomy" id="120398"/>
    <lineage>
        <taxon>Eukaryota</taxon>
        <taxon>Sar</taxon>
        <taxon>Stramenopiles</taxon>
        <taxon>Oomycota</taxon>
        <taxon>Saprolegniomycetes</taxon>
        <taxon>Saprolegniales</taxon>
        <taxon>Verrucalvaceae</taxon>
        <taxon>Aphanomyces</taxon>
    </lineage>
</organism>
<evidence type="ECO:0000313" key="7">
    <source>
        <dbReference type="EMBL" id="VFT81740.1"/>
    </source>
</evidence>
<dbReference type="InterPro" id="IPR036458">
    <property type="entry name" value="Na:dicarbo_symporter_sf"/>
</dbReference>
<dbReference type="AlphaFoldDB" id="A0A485KD25"/>
<dbReference type="EMBL" id="VJMH01001177">
    <property type="protein sequence ID" value="KAF0712848.1"/>
    <property type="molecule type" value="Genomic_DNA"/>
</dbReference>
<dbReference type="GO" id="GO:0016020">
    <property type="term" value="C:membrane"/>
    <property type="evidence" value="ECO:0007669"/>
    <property type="project" value="InterPro"/>
</dbReference>
<keyword evidence="8" id="KW-1185">Reference proteome</keyword>
<reference evidence="6 8" key="1">
    <citation type="submission" date="2019-03" db="EMBL/GenBank/DDBJ databases">
        <authorList>
            <person name="Gaulin E."/>
            <person name="Dumas B."/>
        </authorList>
    </citation>
    <scope>NUCLEOTIDE SEQUENCE [LARGE SCALE GENOMIC DNA]</scope>
    <source>
        <strain evidence="6">CBS 568.67</strain>
    </source>
</reference>
<dbReference type="GO" id="GO:0015293">
    <property type="term" value="F:symporter activity"/>
    <property type="evidence" value="ECO:0007669"/>
    <property type="project" value="InterPro"/>
</dbReference>
<evidence type="ECO:0000313" key="6">
    <source>
        <dbReference type="EMBL" id="VFT80172.1"/>
    </source>
</evidence>
<reference evidence="4" key="2">
    <citation type="submission" date="2019-06" db="EMBL/GenBank/DDBJ databases">
        <title>Genomics analysis of Aphanomyces spp. identifies a new class of oomycete effector associated with host adaptation.</title>
        <authorList>
            <person name="Gaulin E."/>
        </authorList>
    </citation>
    <scope>NUCLEOTIDE SEQUENCE</scope>
    <source>
        <strain evidence="4">CBS 578.67</strain>
    </source>
</reference>
<sequence>MVPGNVQPAYFVWIVALDVLLDRFSTVMNIMSNAVVIRIIAEQIDETYVDEQDRLNLHAYDDDDEDDD</sequence>
<evidence type="ECO:0000256" key="2">
    <source>
        <dbReference type="ARBA" id="ARBA00022989"/>
    </source>
</evidence>
<gene>
    <name evidence="6" type="primary">Aste57867_2990</name>
    <name evidence="7" type="synonym">Aste57867_4636</name>
    <name evidence="5" type="ORF">As57867_002981</name>
    <name evidence="4" type="ORF">As57867_004623</name>
    <name evidence="6" type="ORF">ASTE57867_2990</name>
    <name evidence="7" type="ORF">ASTE57867_4636</name>
</gene>
<name>A0A485KD25_9STRA</name>
<dbReference type="Proteomes" id="UP000332933">
    <property type="component" value="Unassembled WGS sequence"/>
</dbReference>
<dbReference type="OrthoDB" id="73727at2759"/>
<keyword evidence="3" id="KW-0472">Membrane</keyword>
<protein>
    <submittedName>
        <fullName evidence="6">Aste57867_2990 protein</fullName>
    </submittedName>
    <submittedName>
        <fullName evidence="7">Aste57867_4636 protein</fullName>
    </submittedName>
</protein>
<evidence type="ECO:0000313" key="4">
    <source>
        <dbReference type="EMBL" id="KAF0712848.1"/>
    </source>
</evidence>
<evidence type="ECO:0000256" key="3">
    <source>
        <dbReference type="ARBA" id="ARBA00023136"/>
    </source>
</evidence>
<proteinExistence type="predicted"/>